<comment type="subunit">
    <text evidence="9">Forms a cyclic heterotetrameric complex composed of two molecules of XerC and two molecules of XerD.</text>
</comment>
<dbReference type="InterPro" id="IPR023009">
    <property type="entry name" value="Tyrosine_recombinase_XerC/XerD"/>
</dbReference>
<dbReference type="GO" id="GO:0003677">
    <property type="term" value="F:DNA binding"/>
    <property type="evidence" value="ECO:0007669"/>
    <property type="project" value="UniProtKB-UniRule"/>
</dbReference>
<comment type="subcellular location">
    <subcellularLocation>
        <location evidence="1 9">Cytoplasm</location>
    </subcellularLocation>
</comment>
<organism evidence="12 13">
    <name type="scientific">Hydromonas duriensis</name>
    <dbReference type="NCBI Taxonomy" id="1527608"/>
    <lineage>
        <taxon>Bacteria</taxon>
        <taxon>Pseudomonadati</taxon>
        <taxon>Pseudomonadota</taxon>
        <taxon>Betaproteobacteria</taxon>
        <taxon>Burkholderiales</taxon>
        <taxon>Burkholderiaceae</taxon>
        <taxon>Hydromonas</taxon>
    </lineage>
</organism>
<keyword evidence="3 9" id="KW-0132">Cell division</keyword>
<dbReference type="Pfam" id="PF00589">
    <property type="entry name" value="Phage_integrase"/>
    <property type="match status" value="1"/>
</dbReference>
<dbReference type="GO" id="GO:0007059">
    <property type="term" value="P:chromosome segregation"/>
    <property type="evidence" value="ECO:0007669"/>
    <property type="project" value="UniProtKB-UniRule"/>
</dbReference>
<evidence type="ECO:0000256" key="9">
    <source>
        <dbReference type="HAMAP-Rule" id="MF_01808"/>
    </source>
</evidence>
<dbReference type="Gene3D" id="1.10.150.130">
    <property type="match status" value="1"/>
</dbReference>
<keyword evidence="5 9" id="KW-0229">DNA integration</keyword>
<keyword evidence="6 9" id="KW-0238">DNA-binding</keyword>
<evidence type="ECO:0000256" key="2">
    <source>
        <dbReference type="ARBA" id="ARBA00022490"/>
    </source>
</evidence>
<evidence type="ECO:0000256" key="5">
    <source>
        <dbReference type="ARBA" id="ARBA00022908"/>
    </source>
</evidence>
<comment type="function">
    <text evidence="9">Site-specific tyrosine recombinase, which acts by catalyzing the cutting and rejoining of the recombining DNA molecules. The XerC-XerD complex is essential to convert dimers of the bacterial chromosome into monomers to permit their segregation at cell division. It also contributes to the segregational stability of plasmids.</text>
</comment>
<dbReference type="PROSITE" id="PS51900">
    <property type="entry name" value="CB"/>
    <property type="match status" value="1"/>
</dbReference>
<comment type="caution">
    <text evidence="12">The sequence shown here is derived from an EMBL/GenBank/DDBJ whole genome shotgun (WGS) entry which is preliminary data.</text>
</comment>
<feature type="active site" evidence="9">
    <location>
        <position position="192"/>
    </location>
</feature>
<keyword evidence="8 9" id="KW-0131">Cell cycle</keyword>
<evidence type="ECO:0000259" key="10">
    <source>
        <dbReference type="PROSITE" id="PS51898"/>
    </source>
</evidence>
<dbReference type="Gene3D" id="1.10.443.10">
    <property type="entry name" value="Intergrase catalytic core"/>
    <property type="match status" value="1"/>
</dbReference>
<dbReference type="EMBL" id="SNZE01000005">
    <property type="protein sequence ID" value="TDR32148.1"/>
    <property type="molecule type" value="Genomic_DNA"/>
</dbReference>
<protein>
    <recommendedName>
        <fullName evidence="9">Tyrosine recombinase XerC</fullName>
    </recommendedName>
</protein>
<dbReference type="HAMAP" id="MF_01808">
    <property type="entry name" value="Recomb_XerC_XerD"/>
    <property type="match status" value="1"/>
</dbReference>
<dbReference type="InterPro" id="IPR010998">
    <property type="entry name" value="Integrase_recombinase_N"/>
</dbReference>
<dbReference type="InterPro" id="IPR044068">
    <property type="entry name" value="CB"/>
</dbReference>
<dbReference type="InterPro" id="IPR011010">
    <property type="entry name" value="DNA_brk_join_enz"/>
</dbReference>
<gene>
    <name evidence="9" type="primary">xerC</name>
    <name evidence="12" type="ORF">DFR44_10531</name>
</gene>
<dbReference type="InterPro" id="IPR002104">
    <property type="entry name" value="Integrase_catalytic"/>
</dbReference>
<dbReference type="InterPro" id="IPR013762">
    <property type="entry name" value="Integrase-like_cat_sf"/>
</dbReference>
<keyword evidence="13" id="KW-1185">Reference proteome</keyword>
<comment type="similarity">
    <text evidence="9">Belongs to the 'phage' integrase family. XerC subfamily.</text>
</comment>
<accession>A0A4R6Y9J2</accession>
<feature type="active site" description="O-(3'-phospho-DNA)-tyrosine intermediate" evidence="9">
    <location>
        <position position="297"/>
    </location>
</feature>
<sequence length="320" mass="34834">MNAETTPATSPELTPLMQAYLEWVVLHKRLSVATSESYAADLILLVHSCAALNVQPEQLAAFQVRQLVMQLHAKGRGAKSLARYLSSWRSWFTWLIRQGHATNNPVQGVRAPKAAKGLPKALSVDDAVHLAAGGVEQDVLHQRDHAMIELLYSSGLRVSELVGLDIVPPTGADNQGSGYLDMVECDVHVLGKGHKPRIVPVGEAAIAALKIWLPLRSALPQAAHNPAVFLGKNGTRLTIRSVQLRLAKYAQALGLPVHVHPHMLRHSFATHVLQSSGDLRAVQEMLGHSSLAATQVYTGLDFQHLAKVYDAAHPRARKKD</sequence>
<dbReference type="GO" id="GO:0051301">
    <property type="term" value="P:cell division"/>
    <property type="evidence" value="ECO:0007669"/>
    <property type="project" value="UniProtKB-KW"/>
</dbReference>
<dbReference type="RefSeq" id="WP_133619306.1">
    <property type="nucleotide sequence ID" value="NZ_SNZE01000005.1"/>
</dbReference>
<evidence type="ECO:0000256" key="4">
    <source>
        <dbReference type="ARBA" id="ARBA00022829"/>
    </source>
</evidence>
<feature type="active site" evidence="9">
    <location>
        <position position="265"/>
    </location>
</feature>
<evidence type="ECO:0000259" key="11">
    <source>
        <dbReference type="PROSITE" id="PS51900"/>
    </source>
</evidence>
<name>A0A4R6Y9J2_9BURK</name>
<evidence type="ECO:0000256" key="6">
    <source>
        <dbReference type="ARBA" id="ARBA00023125"/>
    </source>
</evidence>
<keyword evidence="2 9" id="KW-0963">Cytoplasm</keyword>
<dbReference type="OrthoDB" id="9801717at2"/>
<dbReference type="PANTHER" id="PTHR30349">
    <property type="entry name" value="PHAGE INTEGRASE-RELATED"/>
    <property type="match status" value="1"/>
</dbReference>
<dbReference type="GO" id="GO:0005737">
    <property type="term" value="C:cytoplasm"/>
    <property type="evidence" value="ECO:0007669"/>
    <property type="project" value="UniProtKB-SubCell"/>
</dbReference>
<dbReference type="Pfam" id="PF02899">
    <property type="entry name" value="Phage_int_SAM_1"/>
    <property type="match status" value="1"/>
</dbReference>
<evidence type="ECO:0000256" key="7">
    <source>
        <dbReference type="ARBA" id="ARBA00023172"/>
    </source>
</evidence>
<keyword evidence="7 9" id="KW-0233">DNA recombination</keyword>
<proteinExistence type="inferred from homology"/>
<reference evidence="12 13" key="1">
    <citation type="submission" date="2019-03" db="EMBL/GenBank/DDBJ databases">
        <title>Genomic Encyclopedia of Type Strains, Phase IV (KMG-IV): sequencing the most valuable type-strain genomes for metagenomic binning, comparative biology and taxonomic classification.</title>
        <authorList>
            <person name="Goeker M."/>
        </authorList>
    </citation>
    <scope>NUCLEOTIDE SEQUENCE [LARGE SCALE GENOMIC DNA]</scope>
    <source>
        <strain evidence="12 13">DSM 102852</strain>
    </source>
</reference>
<evidence type="ECO:0000313" key="12">
    <source>
        <dbReference type="EMBL" id="TDR32148.1"/>
    </source>
</evidence>
<dbReference type="GO" id="GO:0009037">
    <property type="term" value="F:tyrosine-based site-specific recombinase activity"/>
    <property type="evidence" value="ECO:0007669"/>
    <property type="project" value="UniProtKB-UniRule"/>
</dbReference>
<dbReference type="PANTHER" id="PTHR30349:SF81">
    <property type="entry name" value="TYROSINE RECOMBINASE XERC"/>
    <property type="match status" value="1"/>
</dbReference>
<dbReference type="AlphaFoldDB" id="A0A4R6Y9J2"/>
<dbReference type="PROSITE" id="PS51898">
    <property type="entry name" value="TYR_RECOMBINASE"/>
    <property type="match status" value="1"/>
</dbReference>
<evidence type="ECO:0000256" key="3">
    <source>
        <dbReference type="ARBA" id="ARBA00022618"/>
    </source>
</evidence>
<feature type="active site" evidence="9">
    <location>
        <position position="262"/>
    </location>
</feature>
<feature type="active site" evidence="9">
    <location>
        <position position="288"/>
    </location>
</feature>
<dbReference type="InterPro" id="IPR004107">
    <property type="entry name" value="Integrase_SAM-like_N"/>
</dbReference>
<keyword evidence="4 9" id="KW-0159">Chromosome partition</keyword>
<feature type="domain" description="Core-binding (CB)" evidence="11">
    <location>
        <begin position="11"/>
        <end position="96"/>
    </location>
</feature>
<evidence type="ECO:0000256" key="8">
    <source>
        <dbReference type="ARBA" id="ARBA00023306"/>
    </source>
</evidence>
<feature type="active site" evidence="9">
    <location>
        <position position="157"/>
    </location>
</feature>
<feature type="domain" description="Tyr recombinase" evidence="10">
    <location>
        <begin position="117"/>
        <end position="310"/>
    </location>
</feature>
<dbReference type="CDD" id="cd00798">
    <property type="entry name" value="INT_XerDC_C"/>
    <property type="match status" value="1"/>
</dbReference>
<dbReference type="SUPFAM" id="SSF56349">
    <property type="entry name" value="DNA breaking-rejoining enzymes"/>
    <property type="match status" value="1"/>
</dbReference>
<evidence type="ECO:0000256" key="1">
    <source>
        <dbReference type="ARBA" id="ARBA00004496"/>
    </source>
</evidence>
<dbReference type="InterPro" id="IPR050090">
    <property type="entry name" value="Tyrosine_recombinase_XerCD"/>
</dbReference>
<dbReference type="Proteomes" id="UP000294480">
    <property type="component" value="Unassembled WGS sequence"/>
</dbReference>
<evidence type="ECO:0000313" key="13">
    <source>
        <dbReference type="Proteomes" id="UP000294480"/>
    </source>
</evidence>
<dbReference type="GO" id="GO:0006313">
    <property type="term" value="P:DNA transposition"/>
    <property type="evidence" value="ECO:0007669"/>
    <property type="project" value="UniProtKB-UniRule"/>
</dbReference>